<evidence type="ECO:0000256" key="1">
    <source>
        <dbReference type="SAM" id="Coils"/>
    </source>
</evidence>
<proteinExistence type="predicted"/>
<keyword evidence="2" id="KW-1133">Transmembrane helix</keyword>
<sequence>MELSSNQVLLVVLGFSIFNIVIIISMFIFIKRSFSEFASFNPAGRTLIQNRIKELEDRLMAVENNYKVLASDIEKAFVKLRHTFQGAGIVRYDAFDNISGMYSFSFALLDESKNGIIITSLMGRDFARVYAKEVANGNVNLEISPEERKALEIAISKIS</sequence>
<evidence type="ECO:0000256" key="2">
    <source>
        <dbReference type="SAM" id="Phobius"/>
    </source>
</evidence>
<name>A0A7C5KBJ5_9BACT</name>
<organism evidence="3">
    <name type="scientific">Thermodesulfobium narugense</name>
    <dbReference type="NCBI Taxonomy" id="184064"/>
    <lineage>
        <taxon>Bacteria</taxon>
        <taxon>Pseudomonadati</taxon>
        <taxon>Thermodesulfobiota</taxon>
        <taxon>Thermodesulfobiia</taxon>
        <taxon>Thermodesulfobiales</taxon>
        <taxon>Thermodesulfobiaceae</taxon>
        <taxon>Thermodesulfobium</taxon>
    </lineage>
</organism>
<dbReference type="EMBL" id="DRUY01000144">
    <property type="protein sequence ID" value="HHI65764.1"/>
    <property type="molecule type" value="Genomic_DNA"/>
</dbReference>
<keyword evidence="2" id="KW-0472">Membrane</keyword>
<accession>A0A7C5KBJ5</accession>
<comment type="caution">
    <text evidence="3">The sequence shown here is derived from an EMBL/GenBank/DDBJ whole genome shotgun (WGS) entry which is preliminary data.</text>
</comment>
<protein>
    <submittedName>
        <fullName evidence="3">DUF4446 family protein</fullName>
    </submittedName>
</protein>
<dbReference type="AlphaFoldDB" id="A0A7C5KBJ5"/>
<gene>
    <name evidence="3" type="ORF">ENL70_04370</name>
</gene>
<keyword evidence="1" id="KW-0175">Coiled coil</keyword>
<feature type="transmembrane region" description="Helical" evidence="2">
    <location>
        <begin position="6"/>
        <end position="30"/>
    </location>
</feature>
<keyword evidence="2" id="KW-0812">Transmembrane</keyword>
<evidence type="ECO:0000313" key="3">
    <source>
        <dbReference type="EMBL" id="HHI65764.1"/>
    </source>
</evidence>
<dbReference type="Pfam" id="PF14584">
    <property type="entry name" value="DUF4446"/>
    <property type="match status" value="1"/>
</dbReference>
<reference evidence="3" key="1">
    <citation type="journal article" date="2020" name="mSystems">
        <title>Genome- and Community-Level Interaction Insights into Carbon Utilization and Element Cycling Functions of Hydrothermarchaeota in Hydrothermal Sediment.</title>
        <authorList>
            <person name="Zhou Z."/>
            <person name="Liu Y."/>
            <person name="Xu W."/>
            <person name="Pan J."/>
            <person name="Luo Z.H."/>
            <person name="Li M."/>
        </authorList>
    </citation>
    <scope>NUCLEOTIDE SEQUENCE [LARGE SCALE GENOMIC DNA]</scope>
    <source>
        <strain evidence="3">SpSt-1019</strain>
    </source>
</reference>
<feature type="coiled-coil region" evidence="1">
    <location>
        <begin position="45"/>
        <end position="72"/>
    </location>
</feature>
<dbReference type="InterPro" id="IPR027981">
    <property type="entry name" value="DUF4446"/>
</dbReference>